<sequence>MKFTVVFIALLSISTSWAIQAKQVEESKDKREAPVGYASFGQPSGGYPAQSFGHGDASTISVGAGYSIGGAKPSYSFGGQGSNGALQLSSEHLASGGQPSIQLAPITLQPNHGSISSNDLSQLMSQLSHGINANGLTFTPANNIAEFHSTQVGGGHGGQELSLPQYSFGSPKFQQYSFSTPAAAPASAYASGPKDIGSYGATGPVLFTPESQGGSAPSAYAVPSSGHSFGGNSGISLGNSGYGLAGISLGSLGGHSGGASGHSLGGASGYSLGGTSGHSLGGASGNSLGGGSGYTLSGAGHSFGGSLKGLSGSYAIPSKNSFKPSAYLGSSGQGDSSHGLSGLSEQYSSPSFGAISGGNQGLLAIGSGDHGANYAGSFSGFNNGATYKLAPSFESVKGENLAAPLDAVGSFSSGNFASPPGTTYGFPASSYTPSISHAGSSSRPHFVSSPKHSSSSFGEGSSSYRGPSSVHSSFSSSPKLSYGGHSGSRYSLPRDSHGAHSETAYNTIKYSEELKPRGH</sequence>
<keyword evidence="2" id="KW-1185">Reference proteome</keyword>
<protein>
    <submittedName>
        <fullName evidence="1">Uncharacterized protein</fullName>
    </submittedName>
</protein>
<gene>
    <name evidence="1" type="ORF">K1T71_008362</name>
</gene>
<evidence type="ECO:0000313" key="1">
    <source>
        <dbReference type="EMBL" id="KAJ0176188.1"/>
    </source>
</evidence>
<dbReference type="EMBL" id="CM034400">
    <property type="protein sequence ID" value="KAJ0176188.1"/>
    <property type="molecule type" value="Genomic_DNA"/>
</dbReference>
<proteinExistence type="predicted"/>
<reference evidence="1 2" key="1">
    <citation type="journal article" date="2021" name="Front. Genet.">
        <title>Chromosome-Level Genome Assembly Reveals Significant Gene Expansion in the Toll and IMD Signaling Pathways of Dendrolimus kikuchii.</title>
        <authorList>
            <person name="Zhou J."/>
            <person name="Wu P."/>
            <person name="Xiong Z."/>
            <person name="Liu N."/>
            <person name="Zhao N."/>
            <person name="Ji M."/>
            <person name="Qiu Y."/>
            <person name="Yang B."/>
        </authorList>
    </citation>
    <scope>NUCLEOTIDE SEQUENCE [LARGE SCALE GENOMIC DNA]</scope>
    <source>
        <strain evidence="1">Ann1</strain>
    </source>
</reference>
<evidence type="ECO:0000313" key="2">
    <source>
        <dbReference type="Proteomes" id="UP000824533"/>
    </source>
</evidence>
<accession>A0ACC1CXW5</accession>
<name>A0ACC1CXW5_9NEOP</name>
<organism evidence="1 2">
    <name type="scientific">Dendrolimus kikuchii</name>
    <dbReference type="NCBI Taxonomy" id="765133"/>
    <lineage>
        <taxon>Eukaryota</taxon>
        <taxon>Metazoa</taxon>
        <taxon>Ecdysozoa</taxon>
        <taxon>Arthropoda</taxon>
        <taxon>Hexapoda</taxon>
        <taxon>Insecta</taxon>
        <taxon>Pterygota</taxon>
        <taxon>Neoptera</taxon>
        <taxon>Endopterygota</taxon>
        <taxon>Lepidoptera</taxon>
        <taxon>Glossata</taxon>
        <taxon>Ditrysia</taxon>
        <taxon>Bombycoidea</taxon>
        <taxon>Lasiocampidae</taxon>
        <taxon>Dendrolimus</taxon>
    </lineage>
</organism>
<comment type="caution">
    <text evidence="1">The sequence shown here is derived from an EMBL/GenBank/DDBJ whole genome shotgun (WGS) entry which is preliminary data.</text>
</comment>
<dbReference type="Proteomes" id="UP000824533">
    <property type="component" value="Linkage Group LG14"/>
</dbReference>